<dbReference type="SUPFAM" id="SSF53335">
    <property type="entry name" value="S-adenosyl-L-methionine-dependent methyltransferases"/>
    <property type="match status" value="1"/>
</dbReference>
<feature type="domain" description="Methyltransferase type 11" evidence="1">
    <location>
        <begin position="75"/>
        <end position="123"/>
    </location>
</feature>
<evidence type="ECO:0000313" key="3">
    <source>
        <dbReference type="Proteomes" id="UP001139333"/>
    </source>
</evidence>
<accession>A0A9X1ZJC5</accession>
<dbReference type="RefSeq" id="WP_248995248.1">
    <property type="nucleotide sequence ID" value="NZ_JAKIKP010000004.1"/>
</dbReference>
<reference evidence="2" key="1">
    <citation type="submission" date="2022-01" db="EMBL/GenBank/DDBJ databases">
        <title>Whole genome-based taxonomy of the Shewanellaceae.</title>
        <authorList>
            <person name="Martin-Rodriguez A.J."/>
        </authorList>
    </citation>
    <scope>NUCLEOTIDE SEQUENCE</scope>
    <source>
        <strain evidence="2">DSM 16422</strain>
    </source>
</reference>
<proteinExistence type="predicted"/>
<dbReference type="InterPro" id="IPR029063">
    <property type="entry name" value="SAM-dependent_MTases_sf"/>
</dbReference>
<dbReference type="GO" id="GO:0032259">
    <property type="term" value="P:methylation"/>
    <property type="evidence" value="ECO:0007669"/>
    <property type="project" value="UniProtKB-KW"/>
</dbReference>
<keyword evidence="2" id="KW-0808">Transferase</keyword>
<dbReference type="Gene3D" id="3.40.50.150">
    <property type="entry name" value="Vaccinia Virus protein VP39"/>
    <property type="match status" value="1"/>
</dbReference>
<organism evidence="2 3">
    <name type="scientific">Shewanella gaetbuli</name>
    <dbReference type="NCBI Taxonomy" id="220752"/>
    <lineage>
        <taxon>Bacteria</taxon>
        <taxon>Pseudomonadati</taxon>
        <taxon>Pseudomonadota</taxon>
        <taxon>Gammaproteobacteria</taxon>
        <taxon>Alteromonadales</taxon>
        <taxon>Shewanellaceae</taxon>
        <taxon>Shewanella</taxon>
    </lineage>
</organism>
<evidence type="ECO:0000313" key="2">
    <source>
        <dbReference type="EMBL" id="MCL1142571.1"/>
    </source>
</evidence>
<dbReference type="Pfam" id="PF08241">
    <property type="entry name" value="Methyltransf_11"/>
    <property type="match status" value="1"/>
</dbReference>
<protein>
    <submittedName>
        <fullName evidence="2">Class I SAM-dependent methyltransferase</fullName>
    </submittedName>
</protein>
<evidence type="ECO:0000259" key="1">
    <source>
        <dbReference type="Pfam" id="PF08241"/>
    </source>
</evidence>
<keyword evidence="2" id="KW-0489">Methyltransferase</keyword>
<keyword evidence="3" id="KW-1185">Reference proteome</keyword>
<dbReference type="GO" id="GO:0008757">
    <property type="term" value="F:S-adenosylmethionine-dependent methyltransferase activity"/>
    <property type="evidence" value="ECO:0007669"/>
    <property type="project" value="InterPro"/>
</dbReference>
<sequence length="248" mass="28465">MAKVFQFVDKPVALQWDDICNGDNIKAELENHLAQWWPKLFGYHLLKLGPLSAQINTLKCQINHHFSLSEDEQCSIQASPRHLPLQTHSIDAVLMTSLLEFESDPYQVLREVDRVVVSGGYIMLAGFNPISPMFLGKLLPKYQNQIPWSGHFFMPSRVKDWLGLLGYQIHGDERLVYHHLLSEYPSSIAWHSKLEKWLPSAGSVYLIVARKMDSPYTPIKDKHKIKSPNWTTAPTATRARIKVKKRPI</sequence>
<dbReference type="Proteomes" id="UP001139333">
    <property type="component" value="Unassembled WGS sequence"/>
</dbReference>
<dbReference type="EMBL" id="JAKIKP010000004">
    <property type="protein sequence ID" value="MCL1142571.1"/>
    <property type="molecule type" value="Genomic_DNA"/>
</dbReference>
<gene>
    <name evidence="2" type="ORF">L2672_07715</name>
</gene>
<name>A0A9X1ZJC5_9GAMM</name>
<comment type="caution">
    <text evidence="2">The sequence shown here is derived from an EMBL/GenBank/DDBJ whole genome shotgun (WGS) entry which is preliminary data.</text>
</comment>
<dbReference type="InterPro" id="IPR013216">
    <property type="entry name" value="Methyltransf_11"/>
</dbReference>
<dbReference type="AlphaFoldDB" id="A0A9X1ZJC5"/>